<feature type="domain" description="R13L1/DRL21-like LRR repeat region" evidence="13">
    <location>
        <begin position="703"/>
        <end position="835"/>
    </location>
</feature>
<dbReference type="GO" id="GO:0006952">
    <property type="term" value="P:defense response"/>
    <property type="evidence" value="ECO:0007669"/>
    <property type="project" value="UniProtKB-KW"/>
</dbReference>
<evidence type="ECO:0000259" key="12">
    <source>
        <dbReference type="Pfam" id="PF23559"/>
    </source>
</evidence>
<dbReference type="InterPro" id="IPR002182">
    <property type="entry name" value="NB-ARC"/>
</dbReference>
<sequence length="1342" mass="151896">MAETVISVVLGKLIPVATEQISFACGLEELLTELQDSLTTIQAVLADAERRQVGEKSVRLWMRRLKNAAYDVDDVLDEFAYEILRRKIEIRNQMMRKVFFFFSFSNPIAFRINMANKIKTMLKSLEKISNKAKEFEFASVGSINAIPEVILNRETDSSLEDSEIVGMGDHVSKIVDLVLNATNEQLSVIPIVGMPGLGKTTLAKLVYNHELVQRNFDATIWICVSNEFDDKKILREILESLTQKSFALQTKDTILKCLKEVLQEKRYLLILDDVWNENREKWDTLRSCLLVINSSAGNNIIVTTRSDTVAKIMKTIHQHHLEKLSEDECWSIIKKRVSTNERIPLSQDLEDIGREIAKRCQGIPLVARVLGGTMSNNIEESEWLAIQNSEVWSSLNGENEILSTLKLSFNHLLPPVKSCFTYCAIFPKDYEMGKEELIQHWMAEGFLQPSQGNSFEMEDLGSKYFDNLLANSLFQDIKRDDFGDIISCKMHDLIHDLALSISKWETLHLGSNVGDVIDMSHIRRLSFISNDRTTPTIPLSRDGMGRLRTVFLIPANLGDKLLDLKFVRGLTLSRLSLFMMIKVKFSKSICELIHLRLLHIMDASISELPNSITKLYNLQTLVIESDTVIEKLPKNLRNLTKLRHFNIERLRITQMPINELVRIKQMPINELVRIKQMPINMGQLTFLQTLPFFIIGQETGHRIKELGCLSQLRGGLSIFNLEHVRDTEEAETADLVGKTRVYKLEFHWSHKRVGNNNDEDVLEGLQPHPHLKSLKIENFRGEKFPLWILAGDNSGGGLFLFNHMLEIRLVNCNKCEKIPTLGHLPCLKLLQIEGMDNVTCIGTEFYNSYSGVVVKNSYSGVGSSTGRDGSGRNALFPALERLDLQRMPNLVEWKDAVDPTTTGMVFPCLEELTIKECSKLMSAPCHFPSLKKLDIQNTCSTTFKNIISRATTLLSLEISDISELACLPEHLWQNNTTNLLSLKIEYCADLVSILPPHEDYLWASCTSLRSLQIRGCMKLSHLPNTLQTLISLEKFEVIICSNVMYFPSLQGVAPFLRTLKISCGDEVFPSGLQSCTSLSELRISECPNLKSIPDLRELHSLNHLRIFRCPKLRHLPDGLDCLTRLKQLWIGGFCEELDVSTILCSIPYLQTSLEILGLYVCDELDTPPDEILRFTGLLQLSIIGCKSSGTFYHWLNSRMPKLQLLAAHDINGLPNPKNGILVADMSSNFYSKPVDVSKFGFIYAGAQKNVGPSGVTIVIIKKDLIGNDGIYMYCLVFEDLSDQGGLVEVEKKNKKKAEILYSAYGWSNRFNRCPVEKSVKSLMNVPFTLEKSGLEAEFIKHG</sequence>
<dbReference type="Gene3D" id="3.80.10.10">
    <property type="entry name" value="Ribonuclease Inhibitor"/>
    <property type="match status" value="2"/>
</dbReference>
<feature type="domain" description="Disease resistance N-terminal" evidence="11">
    <location>
        <begin position="5"/>
        <end position="93"/>
    </location>
</feature>
<dbReference type="FunFam" id="3.40.50.300:FF:001091">
    <property type="entry name" value="Probable disease resistance protein At1g61300"/>
    <property type="match status" value="1"/>
</dbReference>
<dbReference type="PROSITE" id="PS00595">
    <property type="entry name" value="AA_TRANSFER_CLASS_5"/>
    <property type="match status" value="1"/>
</dbReference>
<reference evidence="14 15" key="1">
    <citation type="submission" date="2024-01" db="EMBL/GenBank/DDBJ databases">
        <title>A telomere-to-telomere, gap-free genome of sweet tea (Lithocarpus litseifolius).</title>
        <authorList>
            <person name="Zhou J."/>
        </authorList>
    </citation>
    <scope>NUCLEOTIDE SEQUENCE [LARGE SCALE GENOMIC DNA]</scope>
    <source>
        <strain evidence="14">Zhou-2022a</strain>
        <tissue evidence="14">Leaf</tissue>
    </source>
</reference>
<evidence type="ECO:0000256" key="5">
    <source>
        <dbReference type="ARBA" id="ARBA00022821"/>
    </source>
</evidence>
<dbReference type="Gene3D" id="1.20.5.4130">
    <property type="match status" value="1"/>
</dbReference>
<keyword evidence="4" id="KW-0547">Nucleotide-binding</keyword>
<dbReference type="EMBL" id="JAZDWU010000009">
    <property type="protein sequence ID" value="KAK9990019.1"/>
    <property type="molecule type" value="Genomic_DNA"/>
</dbReference>
<dbReference type="CDD" id="cd14798">
    <property type="entry name" value="RX-CC_like"/>
    <property type="match status" value="1"/>
</dbReference>
<evidence type="ECO:0000256" key="3">
    <source>
        <dbReference type="ARBA" id="ARBA00022737"/>
    </source>
</evidence>
<dbReference type="InterPro" id="IPR020578">
    <property type="entry name" value="Aminotrans_V_PyrdxlP_BS"/>
</dbReference>
<evidence type="ECO:0000259" key="10">
    <source>
        <dbReference type="Pfam" id="PF00931"/>
    </source>
</evidence>
<evidence type="ECO:0000259" key="13">
    <source>
        <dbReference type="Pfam" id="PF25019"/>
    </source>
</evidence>
<feature type="domain" description="Aminotransferase class V" evidence="9">
    <location>
        <begin position="1218"/>
        <end position="1266"/>
    </location>
</feature>
<dbReference type="Gene3D" id="1.10.8.430">
    <property type="entry name" value="Helical domain of apoptotic protease-activating factors"/>
    <property type="match status" value="1"/>
</dbReference>
<evidence type="ECO:0000256" key="6">
    <source>
        <dbReference type="ARBA" id="ARBA00022840"/>
    </source>
</evidence>
<evidence type="ECO:0000313" key="15">
    <source>
        <dbReference type="Proteomes" id="UP001459277"/>
    </source>
</evidence>
<evidence type="ECO:0000259" key="11">
    <source>
        <dbReference type="Pfam" id="PF18052"/>
    </source>
</evidence>
<dbReference type="Pfam" id="PF00931">
    <property type="entry name" value="NB-ARC"/>
    <property type="match status" value="1"/>
</dbReference>
<keyword evidence="6" id="KW-0067">ATP-binding</keyword>
<protein>
    <submittedName>
        <fullName evidence="14">Uncharacterized protein</fullName>
    </submittedName>
</protein>
<dbReference type="InterPro" id="IPR036388">
    <property type="entry name" value="WH-like_DNA-bd_sf"/>
</dbReference>
<feature type="domain" description="Disease resistance protein winged helix" evidence="12">
    <location>
        <begin position="425"/>
        <end position="498"/>
    </location>
</feature>
<dbReference type="InterPro" id="IPR027417">
    <property type="entry name" value="P-loop_NTPase"/>
</dbReference>
<dbReference type="GO" id="GO:0051707">
    <property type="term" value="P:response to other organism"/>
    <property type="evidence" value="ECO:0007669"/>
    <property type="project" value="UniProtKB-ARBA"/>
</dbReference>
<dbReference type="Pfam" id="PF18052">
    <property type="entry name" value="Rx_N"/>
    <property type="match status" value="1"/>
</dbReference>
<evidence type="ECO:0000256" key="8">
    <source>
        <dbReference type="RuleBase" id="RU004504"/>
    </source>
</evidence>
<dbReference type="PRINTS" id="PR00364">
    <property type="entry name" value="DISEASERSIST"/>
</dbReference>
<proteinExistence type="predicted"/>
<dbReference type="SUPFAM" id="SSF52058">
    <property type="entry name" value="L domain-like"/>
    <property type="match status" value="2"/>
</dbReference>
<dbReference type="InterPro" id="IPR038005">
    <property type="entry name" value="RX-like_CC"/>
</dbReference>
<evidence type="ECO:0000259" key="9">
    <source>
        <dbReference type="Pfam" id="PF00266"/>
    </source>
</evidence>
<dbReference type="InterPro" id="IPR041118">
    <property type="entry name" value="Rx_N"/>
</dbReference>
<dbReference type="InterPro" id="IPR042197">
    <property type="entry name" value="Apaf_helical"/>
</dbReference>
<evidence type="ECO:0000256" key="2">
    <source>
        <dbReference type="ARBA" id="ARBA00022614"/>
    </source>
</evidence>
<comment type="caution">
    <text evidence="14">The sequence shown here is derived from an EMBL/GenBank/DDBJ whole genome shotgun (WGS) entry which is preliminary data.</text>
</comment>
<accession>A0AAW2BZ07</accession>
<name>A0AAW2BZ07_9ROSI</name>
<dbReference type="GO" id="GO:0005524">
    <property type="term" value="F:ATP binding"/>
    <property type="evidence" value="ECO:0007669"/>
    <property type="project" value="UniProtKB-KW"/>
</dbReference>
<keyword evidence="7" id="KW-0663">Pyridoxal phosphate</keyword>
<keyword evidence="5" id="KW-0611">Plant defense</keyword>
<dbReference type="Proteomes" id="UP001459277">
    <property type="component" value="Unassembled WGS sequence"/>
</dbReference>
<feature type="domain" description="NB-ARC" evidence="10">
    <location>
        <begin position="169"/>
        <end position="340"/>
    </location>
</feature>
<dbReference type="InterPro" id="IPR015424">
    <property type="entry name" value="PyrdxlP-dep_Trfase"/>
</dbReference>
<dbReference type="Gene3D" id="3.90.1150.10">
    <property type="entry name" value="Aspartate Aminotransferase, domain 1"/>
    <property type="match status" value="1"/>
</dbReference>
<dbReference type="Pfam" id="PF23559">
    <property type="entry name" value="WHD_DRP"/>
    <property type="match status" value="1"/>
</dbReference>
<comment type="cofactor">
    <cofactor evidence="1 8">
        <name>pyridoxal 5'-phosphate</name>
        <dbReference type="ChEBI" id="CHEBI:597326"/>
    </cofactor>
</comment>
<dbReference type="SUPFAM" id="SSF52540">
    <property type="entry name" value="P-loop containing nucleoside triphosphate hydrolases"/>
    <property type="match status" value="1"/>
</dbReference>
<dbReference type="PANTHER" id="PTHR36766">
    <property type="entry name" value="PLANT BROAD-SPECTRUM MILDEW RESISTANCE PROTEIN RPW8"/>
    <property type="match status" value="1"/>
</dbReference>
<keyword evidence="2" id="KW-0433">Leucine-rich repeat</keyword>
<dbReference type="Pfam" id="PF25019">
    <property type="entry name" value="LRR_R13L1-DRL21"/>
    <property type="match status" value="1"/>
</dbReference>
<evidence type="ECO:0000256" key="7">
    <source>
        <dbReference type="ARBA" id="ARBA00022898"/>
    </source>
</evidence>
<organism evidence="14 15">
    <name type="scientific">Lithocarpus litseifolius</name>
    <dbReference type="NCBI Taxonomy" id="425828"/>
    <lineage>
        <taxon>Eukaryota</taxon>
        <taxon>Viridiplantae</taxon>
        <taxon>Streptophyta</taxon>
        <taxon>Embryophyta</taxon>
        <taxon>Tracheophyta</taxon>
        <taxon>Spermatophyta</taxon>
        <taxon>Magnoliopsida</taxon>
        <taxon>eudicotyledons</taxon>
        <taxon>Gunneridae</taxon>
        <taxon>Pentapetalae</taxon>
        <taxon>rosids</taxon>
        <taxon>fabids</taxon>
        <taxon>Fagales</taxon>
        <taxon>Fagaceae</taxon>
        <taxon>Lithocarpus</taxon>
    </lineage>
</organism>
<dbReference type="Gene3D" id="1.10.10.10">
    <property type="entry name" value="Winged helix-like DNA-binding domain superfamily/Winged helix DNA-binding domain"/>
    <property type="match status" value="1"/>
</dbReference>
<dbReference type="InterPro" id="IPR032675">
    <property type="entry name" value="LRR_dom_sf"/>
</dbReference>
<dbReference type="InterPro" id="IPR015422">
    <property type="entry name" value="PyrdxlP-dep_Trfase_small"/>
</dbReference>
<dbReference type="InterPro" id="IPR056789">
    <property type="entry name" value="LRR_R13L1-DRL21"/>
</dbReference>
<dbReference type="InterPro" id="IPR015421">
    <property type="entry name" value="PyrdxlP-dep_Trfase_major"/>
</dbReference>
<keyword evidence="15" id="KW-1185">Reference proteome</keyword>
<evidence type="ECO:0000256" key="4">
    <source>
        <dbReference type="ARBA" id="ARBA00022741"/>
    </source>
</evidence>
<evidence type="ECO:0000313" key="14">
    <source>
        <dbReference type="EMBL" id="KAK9990019.1"/>
    </source>
</evidence>
<dbReference type="Gene3D" id="3.40.50.300">
    <property type="entry name" value="P-loop containing nucleotide triphosphate hydrolases"/>
    <property type="match status" value="1"/>
</dbReference>
<dbReference type="GO" id="GO:0043531">
    <property type="term" value="F:ADP binding"/>
    <property type="evidence" value="ECO:0007669"/>
    <property type="project" value="InterPro"/>
</dbReference>
<dbReference type="Gene3D" id="3.40.640.10">
    <property type="entry name" value="Type I PLP-dependent aspartate aminotransferase-like (Major domain)"/>
    <property type="match status" value="1"/>
</dbReference>
<keyword evidence="3" id="KW-0677">Repeat</keyword>
<dbReference type="FunFam" id="1.10.10.10:FF:000322">
    <property type="entry name" value="Probable disease resistance protein At1g63360"/>
    <property type="match status" value="1"/>
</dbReference>
<dbReference type="SUPFAM" id="SSF53383">
    <property type="entry name" value="PLP-dependent transferases"/>
    <property type="match status" value="1"/>
</dbReference>
<gene>
    <name evidence="14" type="ORF">SO802_025004</name>
</gene>
<dbReference type="PANTHER" id="PTHR36766:SF70">
    <property type="entry name" value="DISEASE RESISTANCE PROTEIN RGA4"/>
    <property type="match status" value="1"/>
</dbReference>
<dbReference type="Pfam" id="PF00266">
    <property type="entry name" value="Aminotran_5"/>
    <property type="match status" value="1"/>
</dbReference>
<evidence type="ECO:0000256" key="1">
    <source>
        <dbReference type="ARBA" id="ARBA00001933"/>
    </source>
</evidence>
<dbReference type="InterPro" id="IPR000192">
    <property type="entry name" value="Aminotrans_V_dom"/>
</dbReference>
<dbReference type="InterPro" id="IPR058922">
    <property type="entry name" value="WHD_DRP"/>
</dbReference>